<gene>
    <name evidence="11 13" type="primary">serC</name>
    <name evidence="13" type="ORF">H7C18_28190</name>
</gene>
<comment type="subunit">
    <text evidence="11">Homodimer.</text>
</comment>
<evidence type="ECO:0000256" key="5">
    <source>
        <dbReference type="ARBA" id="ARBA00022605"/>
    </source>
</evidence>
<evidence type="ECO:0000256" key="6">
    <source>
        <dbReference type="ARBA" id="ARBA00022679"/>
    </source>
</evidence>
<dbReference type="AlphaFoldDB" id="A0A7X0VYS3"/>
<dbReference type="UniPathway" id="UPA00135">
    <property type="reaction ID" value="UER00197"/>
</dbReference>
<feature type="binding site" evidence="11">
    <location>
        <begin position="77"/>
        <end position="78"/>
    </location>
    <ligand>
        <name>pyridoxal 5'-phosphate</name>
        <dbReference type="ChEBI" id="CHEBI:597326"/>
    </ligand>
</feature>
<keyword evidence="7 11" id="KW-0663">Pyridoxal phosphate</keyword>
<evidence type="ECO:0000256" key="3">
    <source>
        <dbReference type="ARBA" id="ARBA00006904"/>
    </source>
</evidence>
<evidence type="ECO:0000256" key="1">
    <source>
        <dbReference type="ARBA" id="ARBA00003483"/>
    </source>
</evidence>
<reference evidence="13 14" key="1">
    <citation type="submission" date="2020-08" db="EMBL/GenBank/DDBJ databases">
        <title>Cohnella phylogeny.</title>
        <authorList>
            <person name="Dunlap C."/>
        </authorList>
    </citation>
    <scope>NUCLEOTIDE SEQUENCE [LARGE SCALE GENOMIC DNA]</scope>
    <source>
        <strain evidence="13 14">CBP 2801</strain>
    </source>
</reference>
<comment type="cofactor">
    <cofactor evidence="11">
        <name>pyridoxal 5'-phosphate</name>
        <dbReference type="ChEBI" id="CHEBI:597326"/>
    </cofactor>
    <text evidence="11">Binds 1 pyridoxal phosphate per subunit.</text>
</comment>
<dbReference type="Pfam" id="PF00266">
    <property type="entry name" value="Aminotran_5"/>
    <property type="match status" value="1"/>
</dbReference>
<sequence length="362" mass="39765">MKRAWNFNPGPAALPLEVLERARETLVDYDGKGMSLLEMSHRSEEVERLVGQTEETLLRLIGLNSADYRVLLMAGGASAQFALVPLHFLGPGKVGRYVLSGSFSEKAYREAQTVGEAAVAATGKASGWSRLPDVSGIDLEPDTAYLHMTTNNTIEGSQFRQLPDTGGVPLIGDMTSDLLGRSLDWSRFSLFYAAAQKNLGPAGVTALVIRNDLLQSGNERIPAIFRYKTFAEHGSLYNTPPVHAIYVMKLMLDWTEAQGGVAEMERRGEEKAAILYRAIDDSDGFYRGIVEPPFRSTMNVTWRLADEALERKFADEAERGGLAGLAGHRSVGGLRASIYNAVPVEACRELAAWMNDFRRKFG</sequence>
<comment type="similarity">
    <text evidence="3 11">Belongs to the class-V pyridoxal-phosphate-dependent aminotransferase family. SerC subfamily.</text>
</comment>
<evidence type="ECO:0000256" key="4">
    <source>
        <dbReference type="ARBA" id="ARBA00022576"/>
    </source>
</evidence>
<dbReference type="InterPro" id="IPR015424">
    <property type="entry name" value="PyrdxlP-dep_Trfase"/>
</dbReference>
<evidence type="ECO:0000259" key="12">
    <source>
        <dbReference type="Pfam" id="PF00266"/>
    </source>
</evidence>
<comment type="catalytic activity">
    <reaction evidence="10 11">
        <text>O-phospho-L-serine + 2-oxoglutarate = 3-phosphooxypyruvate + L-glutamate</text>
        <dbReference type="Rhea" id="RHEA:14329"/>
        <dbReference type="ChEBI" id="CHEBI:16810"/>
        <dbReference type="ChEBI" id="CHEBI:18110"/>
        <dbReference type="ChEBI" id="CHEBI:29985"/>
        <dbReference type="ChEBI" id="CHEBI:57524"/>
        <dbReference type="EC" id="2.6.1.52"/>
    </reaction>
</comment>
<dbReference type="GO" id="GO:0005737">
    <property type="term" value="C:cytoplasm"/>
    <property type="evidence" value="ECO:0007669"/>
    <property type="project" value="UniProtKB-SubCell"/>
</dbReference>
<proteinExistence type="inferred from homology"/>
<keyword evidence="5 11" id="KW-0028">Amino-acid biosynthesis</keyword>
<comment type="caution">
    <text evidence="11">Lacks conserved residue(s) required for the propagation of feature annotation.</text>
</comment>
<dbReference type="Gene3D" id="3.90.1150.10">
    <property type="entry name" value="Aspartate Aminotransferase, domain 1"/>
    <property type="match status" value="1"/>
</dbReference>
<comment type="catalytic activity">
    <reaction evidence="9 11">
        <text>4-(phosphooxy)-L-threonine + 2-oxoglutarate = (R)-3-hydroxy-2-oxo-4-phosphooxybutanoate + L-glutamate</text>
        <dbReference type="Rhea" id="RHEA:16573"/>
        <dbReference type="ChEBI" id="CHEBI:16810"/>
        <dbReference type="ChEBI" id="CHEBI:29985"/>
        <dbReference type="ChEBI" id="CHEBI:58452"/>
        <dbReference type="ChEBI" id="CHEBI:58538"/>
        <dbReference type="EC" id="2.6.1.52"/>
    </reaction>
</comment>
<dbReference type="Gene3D" id="3.40.640.10">
    <property type="entry name" value="Type I PLP-dependent aspartate aminotransferase-like (Major domain)"/>
    <property type="match status" value="1"/>
</dbReference>
<comment type="function">
    <text evidence="1 11">Catalyzes the reversible conversion of 3-phosphohydroxypyruvate to phosphoserine and of 3-hydroxy-2-oxo-4-phosphonooxybutanoate to phosphohydroxythreonine.</text>
</comment>
<evidence type="ECO:0000256" key="7">
    <source>
        <dbReference type="ARBA" id="ARBA00022898"/>
    </source>
</evidence>
<accession>A0A7X0VYS3</accession>
<evidence type="ECO:0000256" key="8">
    <source>
        <dbReference type="ARBA" id="ARBA00023299"/>
    </source>
</evidence>
<name>A0A7X0VYS3_9BACL</name>
<dbReference type="Proteomes" id="UP000564644">
    <property type="component" value="Unassembled WGS sequence"/>
</dbReference>
<evidence type="ECO:0000256" key="10">
    <source>
        <dbReference type="ARBA" id="ARBA00049007"/>
    </source>
</evidence>
<feature type="binding site" evidence="11">
    <location>
        <begin position="238"/>
        <end position="239"/>
    </location>
    <ligand>
        <name>pyridoxal 5'-phosphate</name>
        <dbReference type="ChEBI" id="CHEBI:597326"/>
    </ligand>
</feature>
<dbReference type="InterPro" id="IPR015421">
    <property type="entry name" value="PyrdxlP-dep_Trfase_major"/>
</dbReference>
<feature type="binding site" evidence="11">
    <location>
        <position position="153"/>
    </location>
    <ligand>
        <name>pyridoxal 5'-phosphate</name>
        <dbReference type="ChEBI" id="CHEBI:597326"/>
    </ligand>
</feature>
<organism evidence="13 14">
    <name type="scientific">Cohnella zeiphila</name>
    <dbReference type="NCBI Taxonomy" id="2761120"/>
    <lineage>
        <taxon>Bacteria</taxon>
        <taxon>Bacillati</taxon>
        <taxon>Bacillota</taxon>
        <taxon>Bacilli</taxon>
        <taxon>Bacillales</taxon>
        <taxon>Paenibacillaceae</taxon>
        <taxon>Cohnella</taxon>
    </lineage>
</organism>
<comment type="subcellular location">
    <subcellularLocation>
        <location evidence="11">Cytoplasm</location>
    </subcellularLocation>
</comment>
<dbReference type="FunFam" id="3.90.1150.10:FF:000006">
    <property type="entry name" value="Phosphoserine aminotransferase"/>
    <property type="match status" value="1"/>
</dbReference>
<dbReference type="NCBIfam" id="NF003764">
    <property type="entry name" value="PRK05355.1"/>
    <property type="match status" value="1"/>
</dbReference>
<feature type="binding site" evidence="11">
    <location>
        <position position="196"/>
    </location>
    <ligand>
        <name>pyridoxal 5'-phosphate</name>
        <dbReference type="ChEBI" id="CHEBI:597326"/>
    </ligand>
</feature>
<evidence type="ECO:0000313" key="13">
    <source>
        <dbReference type="EMBL" id="MBB6734812.1"/>
    </source>
</evidence>
<keyword evidence="8 11" id="KW-0718">Serine biosynthesis</keyword>
<dbReference type="PANTHER" id="PTHR43247">
    <property type="entry name" value="PHOSPHOSERINE AMINOTRANSFERASE"/>
    <property type="match status" value="1"/>
</dbReference>
<feature type="binding site" evidence="11">
    <location>
        <position position="173"/>
    </location>
    <ligand>
        <name>pyridoxal 5'-phosphate</name>
        <dbReference type="ChEBI" id="CHEBI:597326"/>
    </ligand>
</feature>
<dbReference type="EMBL" id="JACJVO010000037">
    <property type="protein sequence ID" value="MBB6734812.1"/>
    <property type="molecule type" value="Genomic_DNA"/>
</dbReference>
<dbReference type="PIRSF" id="PIRSF000525">
    <property type="entry name" value="SerC"/>
    <property type="match status" value="1"/>
</dbReference>
<feature type="binding site" evidence="11">
    <location>
        <position position="103"/>
    </location>
    <ligand>
        <name>pyridoxal 5'-phosphate</name>
        <dbReference type="ChEBI" id="CHEBI:597326"/>
    </ligand>
</feature>
<comment type="pathway">
    <text evidence="2 11">Amino-acid biosynthesis; L-serine biosynthesis; L-serine from 3-phospho-D-glycerate: step 2/3.</text>
</comment>
<dbReference type="FunFam" id="3.40.640.10:FF:000010">
    <property type="entry name" value="Phosphoserine aminotransferase"/>
    <property type="match status" value="1"/>
</dbReference>
<protein>
    <recommendedName>
        <fullName evidence="11">Phosphoserine aminotransferase</fullName>
        <ecNumber evidence="11">2.6.1.52</ecNumber>
    </recommendedName>
    <alternativeName>
        <fullName evidence="11">Phosphohydroxythreonine aminotransferase</fullName>
        <shortName evidence="11">PSAT</shortName>
    </alternativeName>
</protein>
<dbReference type="EC" id="2.6.1.52" evidence="11"/>
<keyword evidence="11" id="KW-0963">Cytoplasm</keyword>
<evidence type="ECO:0000256" key="2">
    <source>
        <dbReference type="ARBA" id="ARBA00005099"/>
    </source>
</evidence>
<evidence type="ECO:0000256" key="9">
    <source>
        <dbReference type="ARBA" id="ARBA00047630"/>
    </source>
</evidence>
<dbReference type="InterPro" id="IPR015422">
    <property type="entry name" value="PyrdxlP-dep_Trfase_small"/>
</dbReference>
<feature type="binding site" evidence="11">
    <location>
        <position position="42"/>
    </location>
    <ligand>
        <name>L-glutamate</name>
        <dbReference type="ChEBI" id="CHEBI:29985"/>
    </ligand>
</feature>
<dbReference type="InterPro" id="IPR022278">
    <property type="entry name" value="Pser_aminoTfrase"/>
</dbReference>
<dbReference type="SUPFAM" id="SSF53383">
    <property type="entry name" value="PLP-dependent transferases"/>
    <property type="match status" value="1"/>
</dbReference>
<comment type="caution">
    <text evidence="13">The sequence shown here is derived from an EMBL/GenBank/DDBJ whole genome shotgun (WGS) entry which is preliminary data.</text>
</comment>
<feature type="modified residue" description="N6-(pyridoxal phosphate)lysine" evidence="11">
    <location>
        <position position="197"/>
    </location>
</feature>
<evidence type="ECO:0000313" key="14">
    <source>
        <dbReference type="Proteomes" id="UP000564644"/>
    </source>
</evidence>
<dbReference type="PANTHER" id="PTHR43247:SF1">
    <property type="entry name" value="PHOSPHOSERINE AMINOTRANSFERASE"/>
    <property type="match status" value="1"/>
</dbReference>
<dbReference type="GO" id="GO:0030170">
    <property type="term" value="F:pyridoxal phosphate binding"/>
    <property type="evidence" value="ECO:0007669"/>
    <property type="project" value="UniProtKB-UniRule"/>
</dbReference>
<dbReference type="GO" id="GO:0004648">
    <property type="term" value="F:O-phospho-L-serine:2-oxoglutarate aminotransferase activity"/>
    <property type="evidence" value="ECO:0007669"/>
    <property type="project" value="UniProtKB-UniRule"/>
</dbReference>
<dbReference type="RefSeq" id="WP_185132476.1">
    <property type="nucleotide sequence ID" value="NZ_JACJVO010000037.1"/>
</dbReference>
<keyword evidence="6 11" id="KW-0808">Transferase</keyword>
<feature type="domain" description="Aminotransferase class V" evidence="12">
    <location>
        <begin position="5"/>
        <end position="345"/>
    </location>
</feature>
<dbReference type="HAMAP" id="MF_00160">
    <property type="entry name" value="SerC_aminotrans_5"/>
    <property type="match status" value="1"/>
</dbReference>
<keyword evidence="14" id="KW-1185">Reference proteome</keyword>
<evidence type="ECO:0000256" key="11">
    <source>
        <dbReference type="HAMAP-Rule" id="MF_00160"/>
    </source>
</evidence>
<dbReference type="GO" id="GO:0006564">
    <property type="term" value="P:L-serine biosynthetic process"/>
    <property type="evidence" value="ECO:0007669"/>
    <property type="project" value="UniProtKB-UniRule"/>
</dbReference>
<keyword evidence="4 11" id="KW-0032">Aminotransferase</keyword>
<dbReference type="InterPro" id="IPR000192">
    <property type="entry name" value="Aminotrans_V_dom"/>
</dbReference>